<dbReference type="EMBL" id="PUHW01000033">
    <property type="protein sequence ID" value="KAG0690403.1"/>
    <property type="molecule type" value="Genomic_DNA"/>
</dbReference>
<name>A0A9P6WQN2_9ASCO</name>
<dbReference type="FunFam" id="3.40.390.10:FF:000006">
    <property type="entry name" value="Thimet oligopeptidase 1"/>
    <property type="match status" value="1"/>
</dbReference>
<dbReference type="Proteomes" id="UP000697127">
    <property type="component" value="Unassembled WGS sequence"/>
</dbReference>
<evidence type="ECO:0000313" key="12">
    <source>
        <dbReference type="Proteomes" id="UP000697127"/>
    </source>
</evidence>
<organism evidence="11 12">
    <name type="scientific">Pichia californica</name>
    <dbReference type="NCBI Taxonomy" id="460514"/>
    <lineage>
        <taxon>Eukaryota</taxon>
        <taxon>Fungi</taxon>
        <taxon>Dikarya</taxon>
        <taxon>Ascomycota</taxon>
        <taxon>Saccharomycotina</taxon>
        <taxon>Pichiomycetes</taxon>
        <taxon>Pichiales</taxon>
        <taxon>Pichiaceae</taxon>
        <taxon>Pichia</taxon>
    </lineage>
</organism>
<dbReference type="GO" id="GO:0046872">
    <property type="term" value="F:metal ion binding"/>
    <property type="evidence" value="ECO:0007669"/>
    <property type="project" value="UniProtKB-UniRule"/>
</dbReference>
<dbReference type="GO" id="GO:0004222">
    <property type="term" value="F:metalloendopeptidase activity"/>
    <property type="evidence" value="ECO:0007669"/>
    <property type="project" value="InterPro"/>
</dbReference>
<accession>A0A9P6WQN2</accession>
<reference evidence="11" key="1">
    <citation type="submission" date="2020-11" db="EMBL/GenBank/DDBJ databases">
        <title>Kefir isolates.</title>
        <authorList>
            <person name="Marcisauskas S."/>
            <person name="Kim Y."/>
            <person name="Blasche S."/>
        </authorList>
    </citation>
    <scope>NUCLEOTIDE SEQUENCE</scope>
    <source>
        <strain evidence="11">Olga-1</strain>
    </source>
</reference>
<keyword evidence="3" id="KW-0963">Cytoplasm</keyword>
<comment type="similarity">
    <text evidence="2 9">Belongs to the peptidase M3 family.</text>
</comment>
<keyword evidence="8 9" id="KW-0482">Metalloprotease</keyword>
<proteinExistence type="inferred from homology"/>
<evidence type="ECO:0000256" key="2">
    <source>
        <dbReference type="ARBA" id="ARBA00006040"/>
    </source>
</evidence>
<keyword evidence="5 9" id="KW-0479">Metal-binding</keyword>
<dbReference type="Gene3D" id="3.40.390.10">
    <property type="entry name" value="Collagenase (Catalytic Domain)"/>
    <property type="match status" value="1"/>
</dbReference>
<dbReference type="InterPro" id="IPR045090">
    <property type="entry name" value="Pept_M3A_M3B"/>
</dbReference>
<keyword evidence="6 9" id="KW-0378">Hydrolase</keyword>
<dbReference type="Gene3D" id="1.10.1370.10">
    <property type="entry name" value="Neurolysin, domain 3"/>
    <property type="match status" value="1"/>
</dbReference>
<dbReference type="InterPro" id="IPR024080">
    <property type="entry name" value="Neurolysin/TOP_N"/>
</dbReference>
<keyword evidence="4 9" id="KW-0645">Protease</keyword>
<dbReference type="GO" id="GO:0006508">
    <property type="term" value="P:proteolysis"/>
    <property type="evidence" value="ECO:0007669"/>
    <property type="project" value="UniProtKB-KW"/>
</dbReference>
<evidence type="ECO:0000256" key="9">
    <source>
        <dbReference type="RuleBase" id="RU003435"/>
    </source>
</evidence>
<evidence type="ECO:0000256" key="1">
    <source>
        <dbReference type="ARBA" id="ARBA00004496"/>
    </source>
</evidence>
<dbReference type="AlphaFoldDB" id="A0A9P6WQN2"/>
<evidence type="ECO:0000256" key="3">
    <source>
        <dbReference type="ARBA" id="ARBA00022490"/>
    </source>
</evidence>
<evidence type="ECO:0000256" key="4">
    <source>
        <dbReference type="ARBA" id="ARBA00022670"/>
    </source>
</evidence>
<dbReference type="PANTHER" id="PTHR11804">
    <property type="entry name" value="PROTEASE M3 THIMET OLIGOPEPTIDASE-RELATED"/>
    <property type="match status" value="1"/>
</dbReference>
<comment type="caution">
    <text evidence="11">The sequence shown here is derived from an EMBL/GenBank/DDBJ whole genome shotgun (WGS) entry which is preliminary data.</text>
</comment>
<comment type="subcellular location">
    <subcellularLocation>
        <location evidence="1">Cytoplasm</location>
    </subcellularLocation>
</comment>
<dbReference type="SUPFAM" id="SSF55486">
    <property type="entry name" value="Metalloproteases ('zincins'), catalytic domain"/>
    <property type="match status" value="1"/>
</dbReference>
<dbReference type="Gene3D" id="1.20.1050.40">
    <property type="entry name" value="Endopeptidase. Chain P, domain 1"/>
    <property type="match status" value="1"/>
</dbReference>
<dbReference type="FunFam" id="1.20.1050.40:FF:000001">
    <property type="entry name" value="Thimet oligopeptidase 1"/>
    <property type="match status" value="1"/>
</dbReference>
<dbReference type="InterPro" id="IPR024077">
    <property type="entry name" value="Neurolysin/TOP_dom2"/>
</dbReference>
<keyword evidence="7 9" id="KW-0862">Zinc</keyword>
<dbReference type="Pfam" id="PF01432">
    <property type="entry name" value="Peptidase_M3"/>
    <property type="match status" value="1"/>
</dbReference>
<dbReference type="InterPro" id="IPR024079">
    <property type="entry name" value="MetalloPept_cat_dom_sf"/>
</dbReference>
<dbReference type="PANTHER" id="PTHR11804:SF84">
    <property type="entry name" value="SACCHAROLYSIN"/>
    <property type="match status" value="1"/>
</dbReference>
<feature type="domain" description="Peptidase M3A/M3B catalytic" evidence="10">
    <location>
        <begin position="262"/>
        <end position="715"/>
    </location>
</feature>
<evidence type="ECO:0000256" key="8">
    <source>
        <dbReference type="ARBA" id="ARBA00023049"/>
    </source>
</evidence>
<evidence type="ECO:0000256" key="5">
    <source>
        <dbReference type="ARBA" id="ARBA00022723"/>
    </source>
</evidence>
<dbReference type="GO" id="GO:0006518">
    <property type="term" value="P:peptide metabolic process"/>
    <property type="evidence" value="ECO:0007669"/>
    <property type="project" value="TreeGrafter"/>
</dbReference>
<evidence type="ECO:0000313" key="11">
    <source>
        <dbReference type="EMBL" id="KAG0690403.1"/>
    </source>
</evidence>
<dbReference type="InterPro" id="IPR001567">
    <property type="entry name" value="Pept_M3A_M3B_dom"/>
</dbReference>
<dbReference type="CDD" id="cd06455">
    <property type="entry name" value="M3A_TOP"/>
    <property type="match status" value="1"/>
</dbReference>
<gene>
    <name evidence="11" type="ORF">C6P40_003006</name>
</gene>
<evidence type="ECO:0000259" key="10">
    <source>
        <dbReference type="Pfam" id="PF01432"/>
    </source>
</evidence>
<evidence type="ECO:0000256" key="6">
    <source>
        <dbReference type="ARBA" id="ARBA00022801"/>
    </source>
</evidence>
<sequence length="719" mass="82736">MYSLSQTLKRSIECSKSTFWLSTGIITLTSAYLIQRRLISSNMTSTLLPPQDPIVWNHTPENIILETTKLISEAKKLDDQLGSIPLEEATIDNVIKPYADLENRQAGLINQLSFYQHVSADKALREASNEADAKFRKFGIESGLREDVFKVVNKVYQDNKDNTSLDDETKRFIEKLNKQFERNGLSLPLEKREKIKQLKEELSSLSLKFSSNLSEETGFLLFTKEQLDGIPDDTINNFEQIKEDDGFVKYKMTFKYPDLFPVLKYARNAETRKAAFIADQNKVPVNADYLIKAVKIRAELAKTMGYNNFSEYILEDRMAKNPETVMNFLNDLKVKLKPLGEKEFQNLKGLKDKENGATNENYYIWDHRFYHTKMLENDYNVDDLKISEYFPMQNTIEKMLSIYEVIFNLKFVEVENSNSAYNTWHEDVKQFQVWKMDNDLPTFIGYLYFDLHPRAGKYGHAANFGLIPAYIDVNTGKKYYPSTSLVCNFTKDTKEKPSLLKHNEVVTFFHELGHGIHDLMGQTKYSRFHGTSVSWDFVEMPSQLLEYFCWDESILIKLSSHYKTKEKMSVDLIKSLIASKNVNGAMFSLRQLHFGLFDMALHTSSTGEVDIDYLWNNMREEVCLISNGGVDFKGYGSFGHLMGGYASGYYGYLWSNVFAADVFFAKFAEDPLNVANGMDYRNKILARGGSRDEMDNLIDLLGRKPKSDAFLNELGLSEN</sequence>
<protein>
    <recommendedName>
        <fullName evidence="10">Peptidase M3A/M3B catalytic domain-containing protein</fullName>
    </recommendedName>
</protein>
<comment type="cofactor">
    <cofactor evidence="9">
        <name>Zn(2+)</name>
        <dbReference type="ChEBI" id="CHEBI:29105"/>
    </cofactor>
    <text evidence="9">Binds 1 zinc ion.</text>
</comment>
<dbReference type="GO" id="GO:0005758">
    <property type="term" value="C:mitochondrial intermembrane space"/>
    <property type="evidence" value="ECO:0007669"/>
    <property type="project" value="TreeGrafter"/>
</dbReference>
<keyword evidence="12" id="KW-1185">Reference proteome</keyword>
<evidence type="ECO:0000256" key="7">
    <source>
        <dbReference type="ARBA" id="ARBA00022833"/>
    </source>
</evidence>